<dbReference type="InterPro" id="IPR000835">
    <property type="entry name" value="HTH_MarR-typ"/>
</dbReference>
<dbReference type="SMART" id="SM00347">
    <property type="entry name" value="HTH_MARR"/>
    <property type="match status" value="1"/>
</dbReference>
<dbReference type="SUPFAM" id="SSF46785">
    <property type="entry name" value="Winged helix' DNA-binding domain"/>
    <property type="match status" value="1"/>
</dbReference>
<name>A0A2U2CCN1_9RHOB</name>
<dbReference type="Pfam" id="PF12802">
    <property type="entry name" value="MarR_2"/>
    <property type="match status" value="1"/>
</dbReference>
<proteinExistence type="predicted"/>
<dbReference type="GO" id="GO:0003700">
    <property type="term" value="F:DNA-binding transcription factor activity"/>
    <property type="evidence" value="ECO:0007669"/>
    <property type="project" value="InterPro"/>
</dbReference>
<organism evidence="2 3">
    <name type="scientific">Pararhodobacter marinus</name>
    <dbReference type="NCBI Taxonomy" id="2184063"/>
    <lineage>
        <taxon>Bacteria</taxon>
        <taxon>Pseudomonadati</taxon>
        <taxon>Pseudomonadota</taxon>
        <taxon>Alphaproteobacteria</taxon>
        <taxon>Rhodobacterales</taxon>
        <taxon>Paracoccaceae</taxon>
        <taxon>Pararhodobacter</taxon>
    </lineage>
</organism>
<protein>
    <submittedName>
        <fullName evidence="2">MarR family transcriptional regulator</fullName>
    </submittedName>
</protein>
<dbReference type="InterPro" id="IPR036390">
    <property type="entry name" value="WH_DNA-bd_sf"/>
</dbReference>
<dbReference type="RefSeq" id="WP_109532761.1">
    <property type="nucleotide sequence ID" value="NZ_QEYD01000004.1"/>
</dbReference>
<keyword evidence="3" id="KW-1185">Reference proteome</keyword>
<reference evidence="2 3" key="1">
    <citation type="submission" date="2018-05" db="EMBL/GenBank/DDBJ databases">
        <title>Pararhodobacter marina sp. nov., isolated from deep-sea water of the Indian Ocean.</title>
        <authorList>
            <person name="Lai Q.Sr."/>
            <person name="Liu X."/>
            <person name="Shao Z."/>
        </authorList>
    </citation>
    <scope>NUCLEOTIDE SEQUENCE [LARGE SCALE GENOMIC DNA]</scope>
    <source>
        <strain evidence="2 3">CIC4N-9</strain>
    </source>
</reference>
<dbReference type="PANTHER" id="PTHR33164">
    <property type="entry name" value="TRANSCRIPTIONAL REGULATOR, MARR FAMILY"/>
    <property type="match status" value="1"/>
</dbReference>
<dbReference type="InterPro" id="IPR036388">
    <property type="entry name" value="WH-like_DNA-bd_sf"/>
</dbReference>
<dbReference type="GO" id="GO:0006950">
    <property type="term" value="P:response to stress"/>
    <property type="evidence" value="ECO:0007669"/>
    <property type="project" value="TreeGrafter"/>
</dbReference>
<feature type="domain" description="HTH marR-type" evidence="1">
    <location>
        <begin position="3"/>
        <end position="147"/>
    </location>
</feature>
<dbReference type="Proteomes" id="UP000244940">
    <property type="component" value="Unassembled WGS sequence"/>
</dbReference>
<dbReference type="EMBL" id="QEYD01000004">
    <property type="protein sequence ID" value="PWE29648.1"/>
    <property type="molecule type" value="Genomic_DNA"/>
</dbReference>
<dbReference type="GeneID" id="94364799"/>
<dbReference type="OrthoDB" id="8906692at2"/>
<accession>A0A2U2CCN1</accession>
<dbReference type="AlphaFoldDB" id="A0A2U2CCN1"/>
<dbReference type="Gene3D" id="1.10.10.10">
    <property type="entry name" value="Winged helix-like DNA-binding domain superfamily/Winged helix DNA-binding domain"/>
    <property type="match status" value="1"/>
</dbReference>
<gene>
    <name evidence="2" type="ORF">C4N9_07850</name>
</gene>
<dbReference type="InterPro" id="IPR039422">
    <property type="entry name" value="MarR/SlyA-like"/>
</dbReference>
<evidence type="ECO:0000313" key="2">
    <source>
        <dbReference type="EMBL" id="PWE29648.1"/>
    </source>
</evidence>
<comment type="caution">
    <text evidence="2">The sequence shown here is derived from an EMBL/GenBank/DDBJ whole genome shotgun (WGS) entry which is preliminary data.</text>
</comment>
<dbReference type="PANTHER" id="PTHR33164:SF43">
    <property type="entry name" value="HTH-TYPE TRANSCRIPTIONAL REPRESSOR YETL"/>
    <property type="match status" value="1"/>
</dbReference>
<evidence type="ECO:0000259" key="1">
    <source>
        <dbReference type="PROSITE" id="PS50995"/>
    </source>
</evidence>
<evidence type="ECO:0000313" key="3">
    <source>
        <dbReference type="Proteomes" id="UP000244940"/>
    </source>
</evidence>
<dbReference type="PROSITE" id="PS50995">
    <property type="entry name" value="HTH_MARR_2"/>
    <property type="match status" value="1"/>
</dbReference>
<sequence length="162" mass="18330">MNDPELITEHGKSVQATRYAPYFLSVINNRLSWGASQVYLKLFDIGLNEWRILSALRNEPGVQALRVGEMVGMNKSVVSRSTRRLEDMGHVVSRLDRARRLLWLTPSGADLHDKIIAIALRREAALLDGFSQDELNTMFTLLERMRANLGKVDAVDHDLTGR</sequence>